<dbReference type="Pfam" id="PF01636">
    <property type="entry name" value="APH"/>
    <property type="match status" value="1"/>
</dbReference>
<reference evidence="2 3" key="1">
    <citation type="journal article" date="2015" name="Sci. Rep.">
        <title>Unraveling adaptation of Pontibacter korlensis to radiation and infertility in desert through complete genome and comparative transcriptomic analysis.</title>
        <authorList>
            <person name="Dai J."/>
            <person name="Dai W."/>
            <person name="Qiu C."/>
            <person name="Yang Z."/>
            <person name="Zhang Y."/>
            <person name="Zhou M."/>
            <person name="Zhang L."/>
            <person name="Fang C."/>
            <person name="Gao Q."/>
            <person name="Yang Q."/>
            <person name="Li X."/>
            <person name="Wang Z."/>
            <person name="Wang Z."/>
            <person name="Jia Z."/>
            <person name="Chen X."/>
        </authorList>
    </citation>
    <scope>NUCLEOTIDE SEQUENCE [LARGE SCALE GENOMIC DNA]</scope>
    <source>
        <strain evidence="2 3">X14-1T</strain>
    </source>
</reference>
<name>A0A0E3ZKA3_9BACT</name>
<dbReference type="Gene3D" id="3.90.1200.10">
    <property type="match status" value="1"/>
</dbReference>
<dbReference type="AlphaFoldDB" id="A0A0E3ZKA3"/>
<gene>
    <name evidence="2" type="ORF">PKOR_16145</name>
</gene>
<organism evidence="2 3">
    <name type="scientific">Pontibacter korlensis</name>
    <dbReference type="NCBI Taxonomy" id="400092"/>
    <lineage>
        <taxon>Bacteria</taxon>
        <taxon>Pseudomonadati</taxon>
        <taxon>Bacteroidota</taxon>
        <taxon>Cytophagia</taxon>
        <taxon>Cytophagales</taxon>
        <taxon>Hymenobacteraceae</taxon>
        <taxon>Pontibacter</taxon>
    </lineage>
</organism>
<dbReference type="PANTHER" id="PTHR21064">
    <property type="entry name" value="AMINOGLYCOSIDE PHOSPHOTRANSFERASE DOMAIN-CONTAINING PROTEIN-RELATED"/>
    <property type="match status" value="1"/>
</dbReference>
<dbReference type="EMBL" id="CP009621">
    <property type="protein sequence ID" value="AKD05764.1"/>
    <property type="molecule type" value="Genomic_DNA"/>
</dbReference>
<dbReference type="PATRIC" id="fig|400092.3.peg.3540"/>
<dbReference type="OrthoDB" id="526037at2"/>
<dbReference type="SUPFAM" id="SSF56112">
    <property type="entry name" value="Protein kinase-like (PK-like)"/>
    <property type="match status" value="1"/>
</dbReference>
<evidence type="ECO:0000259" key="1">
    <source>
        <dbReference type="Pfam" id="PF01636"/>
    </source>
</evidence>
<dbReference type="Proteomes" id="UP000033109">
    <property type="component" value="Chromosome"/>
</dbReference>
<dbReference type="KEGG" id="pko:PKOR_16145"/>
<evidence type="ECO:0000313" key="2">
    <source>
        <dbReference type="EMBL" id="AKD05764.1"/>
    </source>
</evidence>
<proteinExistence type="predicted"/>
<dbReference type="InterPro" id="IPR002575">
    <property type="entry name" value="Aminoglycoside_PTrfase"/>
</dbReference>
<keyword evidence="3" id="KW-1185">Reference proteome</keyword>
<dbReference type="InterPro" id="IPR050249">
    <property type="entry name" value="Pseudomonas-type_ThrB"/>
</dbReference>
<dbReference type="InterPro" id="IPR011009">
    <property type="entry name" value="Kinase-like_dom_sf"/>
</dbReference>
<dbReference type="HOGENOM" id="CLU_037718_0_0_10"/>
<sequence length="382" mass="43624">MALQAEAKLRDVLAHFQLEGSVASIIPYGSGHIHDTYAVANDQPTCPNYLLQRINHHVFRNVPLLMENIGLVTLHLRQKLQHIPGARPDEEVLTLVPTQDNLGYYRDPDGNFWRVYLLLEGTRSYDIVETPQQAYEGGKAFGKFLALLADLDASQLHESIPDFHNIENRLRLLTQATRLNAAGRVAQVDKELRFVWQRGEEMSSICRLGRAGKLPLRTTHNDTKFNNVLLDRHDKALCVIDLDTVMPGFLAYDYGDAIRTTVNKAAEDEEDLSKIKVDYELFRAFTEGFLQETSAFLTEEEVNSLEPGVRLLPYIMGVRFLTDYIEGDHYYKIHFPEHNLQRARAQFRLVEVLEENSELLLHTIQQTAHAFKTAAAAQQQER</sequence>
<feature type="domain" description="Aminoglycoside phosphotransferase" evidence="1">
    <location>
        <begin position="25"/>
        <end position="262"/>
    </location>
</feature>
<evidence type="ECO:0000313" key="3">
    <source>
        <dbReference type="Proteomes" id="UP000033109"/>
    </source>
</evidence>
<accession>A0A0E3ZKA3</accession>
<dbReference type="PANTHER" id="PTHR21064:SF5">
    <property type="entry name" value="SLR1880 PROTEIN"/>
    <property type="match status" value="1"/>
</dbReference>
<protein>
    <submittedName>
        <fullName evidence="2">Desulfatase</fullName>
    </submittedName>
</protein>